<dbReference type="EMBL" id="MU150243">
    <property type="protein sequence ID" value="KAF9466159.1"/>
    <property type="molecule type" value="Genomic_DNA"/>
</dbReference>
<accession>A0A9P5YBD2</accession>
<keyword evidence="2 4" id="KW-0863">Zinc-finger</keyword>
<gene>
    <name evidence="8" type="ORF">BDZ94DRAFT_1252248</name>
</gene>
<evidence type="ECO:0000313" key="8">
    <source>
        <dbReference type="EMBL" id="KAF9466159.1"/>
    </source>
</evidence>
<evidence type="ECO:0000259" key="7">
    <source>
        <dbReference type="PROSITE" id="PS50089"/>
    </source>
</evidence>
<evidence type="ECO:0000256" key="5">
    <source>
        <dbReference type="SAM" id="Coils"/>
    </source>
</evidence>
<dbReference type="InterPro" id="IPR027370">
    <property type="entry name" value="Znf-RING_euk"/>
</dbReference>
<keyword evidence="5" id="KW-0175">Coiled coil</keyword>
<dbReference type="OrthoDB" id="6270329at2759"/>
<keyword evidence="1" id="KW-0479">Metal-binding</keyword>
<organism evidence="8 9">
    <name type="scientific">Collybia nuda</name>
    <dbReference type="NCBI Taxonomy" id="64659"/>
    <lineage>
        <taxon>Eukaryota</taxon>
        <taxon>Fungi</taxon>
        <taxon>Dikarya</taxon>
        <taxon>Basidiomycota</taxon>
        <taxon>Agaricomycotina</taxon>
        <taxon>Agaricomycetes</taxon>
        <taxon>Agaricomycetidae</taxon>
        <taxon>Agaricales</taxon>
        <taxon>Tricholomatineae</taxon>
        <taxon>Clitocybaceae</taxon>
        <taxon>Collybia</taxon>
    </lineage>
</organism>
<evidence type="ECO:0000256" key="1">
    <source>
        <dbReference type="ARBA" id="ARBA00022723"/>
    </source>
</evidence>
<feature type="coiled-coil region" evidence="5">
    <location>
        <begin position="84"/>
        <end position="174"/>
    </location>
</feature>
<evidence type="ECO:0000256" key="2">
    <source>
        <dbReference type="ARBA" id="ARBA00022771"/>
    </source>
</evidence>
<dbReference type="Gene3D" id="3.30.40.10">
    <property type="entry name" value="Zinc/RING finger domain, C3HC4 (zinc finger)"/>
    <property type="match status" value="1"/>
</dbReference>
<dbReference type="SUPFAM" id="SSF57850">
    <property type="entry name" value="RING/U-box"/>
    <property type="match status" value="1"/>
</dbReference>
<sequence>MSGKCSICLSAFREPVSIPCGHVYCTKCLADHVNTSGNEEATSSTCPTCRTSFKTVTPDLTYLPKKYHQYIVPGVRRVYLEAPGPDLRKQLTKAEAKIRKLEKDQEILLVQCEQHMSAAHAHAEGELRSRTKAKDLEAELQQMTTYLAEATTQINDLEADSKFVRSKYEKLKVKYRELVADWMGPDRSESNSTMKRRKSHSVIDSSEFSLYQHASSSSMDRRIIRPLPRPRGEQITTPVARASAVSPPPVRSKRQRVSEPAMRPVQ</sequence>
<feature type="domain" description="RING-type" evidence="7">
    <location>
        <begin position="5"/>
        <end position="50"/>
    </location>
</feature>
<dbReference type="InterPro" id="IPR013083">
    <property type="entry name" value="Znf_RING/FYVE/PHD"/>
</dbReference>
<dbReference type="AlphaFoldDB" id="A0A9P5YBD2"/>
<dbReference type="PANTHER" id="PTHR24103">
    <property type="entry name" value="E3 UBIQUITIN-PROTEIN LIGASE TRIM"/>
    <property type="match status" value="1"/>
</dbReference>
<dbReference type="InterPro" id="IPR001841">
    <property type="entry name" value="Znf_RING"/>
</dbReference>
<keyword evidence="9" id="KW-1185">Reference proteome</keyword>
<dbReference type="PROSITE" id="PS50089">
    <property type="entry name" value="ZF_RING_2"/>
    <property type="match status" value="1"/>
</dbReference>
<keyword evidence="3" id="KW-0862">Zinc</keyword>
<dbReference type="Pfam" id="PF13445">
    <property type="entry name" value="zf-RING_UBOX"/>
    <property type="match status" value="1"/>
</dbReference>
<proteinExistence type="predicted"/>
<dbReference type="PROSITE" id="PS00518">
    <property type="entry name" value="ZF_RING_1"/>
    <property type="match status" value="1"/>
</dbReference>
<name>A0A9P5YBD2_9AGAR</name>
<feature type="region of interest" description="Disordered" evidence="6">
    <location>
        <begin position="211"/>
        <end position="266"/>
    </location>
</feature>
<protein>
    <recommendedName>
        <fullName evidence="7">RING-type domain-containing protein</fullName>
    </recommendedName>
</protein>
<dbReference type="SMART" id="SM00184">
    <property type="entry name" value="RING"/>
    <property type="match status" value="1"/>
</dbReference>
<dbReference type="InterPro" id="IPR017907">
    <property type="entry name" value="Znf_RING_CS"/>
</dbReference>
<evidence type="ECO:0000313" key="9">
    <source>
        <dbReference type="Proteomes" id="UP000807353"/>
    </source>
</evidence>
<reference evidence="8" key="1">
    <citation type="submission" date="2020-11" db="EMBL/GenBank/DDBJ databases">
        <authorList>
            <consortium name="DOE Joint Genome Institute"/>
            <person name="Ahrendt S."/>
            <person name="Riley R."/>
            <person name="Andreopoulos W."/>
            <person name="Labutti K."/>
            <person name="Pangilinan J."/>
            <person name="Ruiz-Duenas F.J."/>
            <person name="Barrasa J.M."/>
            <person name="Sanchez-Garcia M."/>
            <person name="Camarero S."/>
            <person name="Miyauchi S."/>
            <person name="Serrano A."/>
            <person name="Linde D."/>
            <person name="Babiker R."/>
            <person name="Drula E."/>
            <person name="Ayuso-Fernandez I."/>
            <person name="Pacheco R."/>
            <person name="Padilla G."/>
            <person name="Ferreira P."/>
            <person name="Barriuso J."/>
            <person name="Kellner H."/>
            <person name="Castanera R."/>
            <person name="Alfaro M."/>
            <person name="Ramirez L."/>
            <person name="Pisabarro A.G."/>
            <person name="Kuo A."/>
            <person name="Tritt A."/>
            <person name="Lipzen A."/>
            <person name="He G."/>
            <person name="Yan M."/>
            <person name="Ng V."/>
            <person name="Cullen D."/>
            <person name="Martin F."/>
            <person name="Rosso M.-N."/>
            <person name="Henrissat B."/>
            <person name="Hibbett D."/>
            <person name="Martinez A.T."/>
            <person name="Grigoriev I.V."/>
        </authorList>
    </citation>
    <scope>NUCLEOTIDE SEQUENCE</scope>
    <source>
        <strain evidence="8">CBS 247.69</strain>
    </source>
</reference>
<dbReference type="Proteomes" id="UP000807353">
    <property type="component" value="Unassembled WGS sequence"/>
</dbReference>
<dbReference type="GO" id="GO:0008270">
    <property type="term" value="F:zinc ion binding"/>
    <property type="evidence" value="ECO:0007669"/>
    <property type="project" value="UniProtKB-KW"/>
</dbReference>
<comment type="caution">
    <text evidence="8">The sequence shown here is derived from an EMBL/GenBank/DDBJ whole genome shotgun (WGS) entry which is preliminary data.</text>
</comment>
<evidence type="ECO:0000256" key="4">
    <source>
        <dbReference type="PROSITE-ProRule" id="PRU00175"/>
    </source>
</evidence>
<evidence type="ECO:0000256" key="3">
    <source>
        <dbReference type="ARBA" id="ARBA00022833"/>
    </source>
</evidence>
<dbReference type="InterPro" id="IPR050143">
    <property type="entry name" value="TRIM/RBCC"/>
</dbReference>
<evidence type="ECO:0000256" key="6">
    <source>
        <dbReference type="SAM" id="MobiDB-lite"/>
    </source>
</evidence>